<dbReference type="PANTHER" id="PTHR45586">
    <property type="entry name" value="TPR REPEAT-CONTAINING PROTEIN PA4667"/>
    <property type="match status" value="1"/>
</dbReference>
<dbReference type="SMART" id="SM00028">
    <property type="entry name" value="TPR"/>
    <property type="match status" value="6"/>
</dbReference>
<evidence type="ECO:0000313" key="5">
    <source>
        <dbReference type="EMBL" id="SBO96418.1"/>
    </source>
</evidence>
<proteinExistence type="predicted"/>
<feature type="domain" description="Novel STAND NTPase 1" evidence="4">
    <location>
        <begin position="6"/>
        <end position="359"/>
    </location>
</feature>
<accession>A0A1M4ECN8</accession>
<dbReference type="InterPro" id="IPR051012">
    <property type="entry name" value="CellSynth/LPSAsmb/PSIAsmb"/>
</dbReference>
<evidence type="ECO:0000256" key="2">
    <source>
        <dbReference type="ARBA" id="ARBA00022803"/>
    </source>
</evidence>
<dbReference type="SUPFAM" id="SSF48452">
    <property type="entry name" value="TPR-like"/>
    <property type="match status" value="1"/>
</dbReference>
<dbReference type="PROSITE" id="PS50005">
    <property type="entry name" value="TPR"/>
    <property type="match status" value="1"/>
</dbReference>
<sequence length="650" mass="71041">MNDHEPYVGPRPFRADEADRFFGRRGEARNLAALWRAERLTVLYGPESTGKTSLLNAGVLPLLANEEIDLLPVGRVVRPVAAPLATQHVDPAYPLLASWTSAGRPPAPGTSIGAFLRSRPARVNEYGEPYSVLAAVDQFEELFDGPPTRRPSGELLIDQIAEALRVLPALKLLLIVRDDHFGTFEAYERRLSDRRAARVRIDPLEPEAAHEAIVRPLEGTGRRFAAGVAARLLDDLRTVTFEDRVGHVVHVRQDRVEPLHLQIACSSLWQSTDTDVITEEDLQRFGDVDTAVMAYCDTAIGKVAAECGVDEARLRAWLETIFITPFGTRATAYRGALTTADMPNTVVDTLAERHILTPEFRARLTWYQLGQDRLITAVRTANALWWERHGGEPSAPRTPQSPADFRAAAETAMGEGDYSSAREYAEAAAQRYRDAGDDRRLAQALALQGDISRLSGDSAEAEHSLRTALNTLIQLDDDYGSAQLFAALARLHHEEGRYGQAIDQFRQALSRAPGDPDILVGLGYALWRDGSPADGLLTFSRVLDGRPDLVPALLGRGQIRAELREYPQALADLDRAWALGVPAEEEPAARAARAAALAALGRVEEATAELNAALRGDPSPPPALAARARELLERAQVTAAPDRDEAEPPA</sequence>
<dbReference type="Gene3D" id="1.25.40.10">
    <property type="entry name" value="Tetratricopeptide repeat domain"/>
    <property type="match status" value="1"/>
</dbReference>
<feature type="repeat" description="TPR" evidence="3">
    <location>
        <begin position="482"/>
        <end position="515"/>
    </location>
</feature>
<keyword evidence="1" id="KW-0677">Repeat</keyword>
<dbReference type="Pfam" id="PF20703">
    <property type="entry name" value="nSTAND1"/>
    <property type="match status" value="1"/>
</dbReference>
<dbReference type="Gene3D" id="3.40.50.300">
    <property type="entry name" value="P-loop containing nucleotide triphosphate hydrolases"/>
    <property type="match status" value="1"/>
</dbReference>
<dbReference type="InterPro" id="IPR011990">
    <property type="entry name" value="TPR-like_helical_dom_sf"/>
</dbReference>
<organism evidence="5">
    <name type="scientific">Nonomuraea gerenzanensis</name>
    <dbReference type="NCBI Taxonomy" id="93944"/>
    <lineage>
        <taxon>Bacteria</taxon>
        <taxon>Bacillati</taxon>
        <taxon>Actinomycetota</taxon>
        <taxon>Actinomycetes</taxon>
        <taxon>Streptosporangiales</taxon>
        <taxon>Streptosporangiaceae</taxon>
        <taxon>Nonomuraea</taxon>
    </lineage>
</organism>
<dbReference type="RefSeq" id="WP_225275724.1">
    <property type="nucleotide sequence ID" value="NZ_CP084058.1"/>
</dbReference>
<evidence type="ECO:0000256" key="3">
    <source>
        <dbReference type="PROSITE-ProRule" id="PRU00339"/>
    </source>
</evidence>
<name>A0A1M4ECN8_9ACTN</name>
<reference evidence="5" key="1">
    <citation type="submission" date="2016-04" db="EMBL/GenBank/DDBJ databases">
        <authorList>
            <person name="Evans L.H."/>
            <person name="Alamgir A."/>
            <person name="Owens N."/>
            <person name="Weber N.D."/>
            <person name="Virtaneva K."/>
            <person name="Barbian K."/>
            <person name="Babar A."/>
            <person name="Rosenke K."/>
        </authorList>
    </citation>
    <scope>NUCLEOTIDE SEQUENCE</scope>
    <source>
        <strain evidence="5">Nono1</strain>
    </source>
</reference>
<dbReference type="PANTHER" id="PTHR45586:SF1">
    <property type="entry name" value="LIPOPOLYSACCHARIDE ASSEMBLY PROTEIN B"/>
    <property type="match status" value="1"/>
</dbReference>
<dbReference type="AlphaFoldDB" id="A0A1M4ECN8"/>
<dbReference type="InterPro" id="IPR027417">
    <property type="entry name" value="P-loop_NTPase"/>
</dbReference>
<dbReference type="Pfam" id="PF13432">
    <property type="entry name" value="TPR_16"/>
    <property type="match status" value="2"/>
</dbReference>
<gene>
    <name evidence="5" type="ORF">BN4615_P5934</name>
</gene>
<evidence type="ECO:0000256" key="1">
    <source>
        <dbReference type="ARBA" id="ARBA00022737"/>
    </source>
</evidence>
<keyword evidence="2 3" id="KW-0802">TPR repeat</keyword>
<dbReference type="EMBL" id="LT559118">
    <property type="protein sequence ID" value="SBO96418.1"/>
    <property type="molecule type" value="Genomic_DNA"/>
</dbReference>
<dbReference type="InterPro" id="IPR019734">
    <property type="entry name" value="TPR_rpt"/>
</dbReference>
<evidence type="ECO:0000259" key="4">
    <source>
        <dbReference type="Pfam" id="PF20703"/>
    </source>
</evidence>
<protein>
    <submittedName>
        <fullName evidence="5">WD40-repeat containing protein</fullName>
    </submittedName>
</protein>
<dbReference type="InterPro" id="IPR049052">
    <property type="entry name" value="nSTAND1"/>
</dbReference>